<dbReference type="EMBL" id="JACSDZ010000002">
    <property type="protein sequence ID" value="KAF7414610.1"/>
    <property type="molecule type" value="Genomic_DNA"/>
</dbReference>
<dbReference type="Proteomes" id="UP000617340">
    <property type="component" value="Unassembled WGS sequence"/>
</dbReference>
<dbReference type="AlphaFoldDB" id="A0A834NNJ0"/>
<keyword evidence="3" id="KW-1185">Reference proteome</keyword>
<evidence type="ECO:0000313" key="3">
    <source>
        <dbReference type="Proteomes" id="UP000617340"/>
    </source>
</evidence>
<name>A0A834NNJ0_VESGE</name>
<evidence type="ECO:0000259" key="1">
    <source>
        <dbReference type="Pfam" id="PF10441"/>
    </source>
</evidence>
<protein>
    <recommendedName>
        <fullName evidence="1">Nucleolar 27S pre-rRNA processing Urb2/Npa2 C-terminal domain-containing protein</fullName>
    </recommendedName>
</protein>
<accession>A0A834NNJ0</accession>
<sequence length="1263" mass="146346">MALSKELINLLDSDEEPLKKRLKLAHNVFFAIDLPITRKEDLILQWLCKVCTIKEDVWSSLKWCLKSENLNIKSHIKKSLIDVLVQKLNENSFNKCNEVLECCNLLLSNTGMQQYLSKKPEDLQSLLKSLIHYVHIYFKDTLNIKDHFIEIDTNTAKTVDESTIVIYNTILNVIENLMQIYKQSINTRDEISIIFIREVLYTLCSLIDHKQADSTSRLGLIAYKCIQQLIFMKNKHTQDKINETVLSELFLVLASNVKALDLQNNLETYICVFRAVIGSYKSDTTTLDTIFRKLIISAGKYKKEILISFFYFFGDTPFDFENKVDNITLLQFFQQIIDDILSVKKLSPVDYKLLTRITYFYPTLIEKKIDNIIYKLYLQEPTIEHNDLLISILDASILLRQEDKLISQLLKNLQEAITIESESDLIIQSFFSLEFKNKFTKLIACFTNSQVLIILKILIDNLNRSCMESLKDNTTCHNITILRTVAELLIAFLNGVCIFGNTSTLTHQQEFISVLNELGKNLSLLIKKALHVNHNTNVIAVLLSVILSWSEIQNMTKYYVPKVKNYELTFPISDDHWQQLIQRITNFGEEECTNNMNKIIIHRIKHYASIDSPIKFDALIDGLKNFWSTILRYDSEIISLLNDKEMSELVSLLVTDMMSNECKFHQWMELISKENLQENRRFLIYLLCHVLVQIGTIPTKGVTKSIIQHIDTKLMLSAEVLGKKKIKKILEPIKREILECKWEQMENTAFNKVKLYLDIIVHMPLAFFKSDIKALLLMIIYTINKECIENGDITTLCNKIFLKLFQTTGLDILQYIDPVSVLCQLSESKAFSKALEQSLRNIRSYETLKTLINSSSTHKESMYIFLQCIENVRQKLDVDQKFIFKKAEQKLCKKIFNILPINIEMPCDVKYLTLILKITALNKETENTFRKCAELTLHKIFVPTQESHSNELLEAGLQLAAILFRNYKEVEISSQIRTQIWSVMLKFPCEDLLLPLIETTEAKLFQNLLKSIHFQMMEELPKLNSNSLENIFIVWNAILKSDMSAKRNKFRTVAIENLFRNIQVINISEQYWSRLLELFQNILSSKHLYISNNIIDMSMNVALKALEKKTLSICNDVLILCGTLIKVRMNIIVDKLPVLLLLYRRAIDIIIQSSKIVNDKVGEHKCRCLLLDIEKLTICLVKQKKDMMRLSPYVIADLIKLLSEGGLMPFAKISLENTIATLISICDQHGIALLSRTLPVYLQEMFKTQLDTFNKFHKFSGKI</sequence>
<proteinExistence type="predicted"/>
<organism evidence="2 3">
    <name type="scientific">Vespula germanica</name>
    <name type="common">German yellow jacket</name>
    <name type="synonym">Paravespula germanica</name>
    <dbReference type="NCBI Taxonomy" id="30212"/>
    <lineage>
        <taxon>Eukaryota</taxon>
        <taxon>Metazoa</taxon>
        <taxon>Ecdysozoa</taxon>
        <taxon>Arthropoda</taxon>
        <taxon>Hexapoda</taxon>
        <taxon>Insecta</taxon>
        <taxon>Pterygota</taxon>
        <taxon>Neoptera</taxon>
        <taxon>Endopterygota</taxon>
        <taxon>Hymenoptera</taxon>
        <taxon>Apocrita</taxon>
        <taxon>Aculeata</taxon>
        <taxon>Vespoidea</taxon>
        <taxon>Vespidae</taxon>
        <taxon>Vespinae</taxon>
        <taxon>Vespula</taxon>
    </lineage>
</organism>
<gene>
    <name evidence="2" type="ORF">HZH68_003099</name>
</gene>
<dbReference type="InterPro" id="IPR018849">
    <property type="entry name" value="Urb2/Npa2_C"/>
</dbReference>
<evidence type="ECO:0000313" key="2">
    <source>
        <dbReference type="EMBL" id="KAF7414610.1"/>
    </source>
</evidence>
<comment type="caution">
    <text evidence="2">The sequence shown here is derived from an EMBL/GenBank/DDBJ whole genome shotgun (WGS) entry which is preliminary data.</text>
</comment>
<feature type="domain" description="Nucleolar 27S pre-rRNA processing Urb2/Npa2 C-terminal" evidence="1">
    <location>
        <begin position="1074"/>
        <end position="1262"/>
    </location>
</feature>
<reference evidence="2" key="1">
    <citation type="journal article" date="2020" name="G3 (Bethesda)">
        <title>High-Quality Assemblies for Three Invasive Social Wasps from the &lt;i&gt;Vespula&lt;/i&gt; Genus.</title>
        <authorList>
            <person name="Harrop T.W.R."/>
            <person name="Guhlin J."/>
            <person name="McLaughlin G.M."/>
            <person name="Permina E."/>
            <person name="Stockwell P."/>
            <person name="Gilligan J."/>
            <person name="Le Lec M.F."/>
            <person name="Gruber M.A.M."/>
            <person name="Quinn O."/>
            <person name="Lovegrove M."/>
            <person name="Duncan E.J."/>
            <person name="Remnant E.J."/>
            <person name="Van Eeckhoven J."/>
            <person name="Graham B."/>
            <person name="Knapp R.A."/>
            <person name="Langford K.W."/>
            <person name="Kronenberg Z."/>
            <person name="Press M.O."/>
            <person name="Eacker S.M."/>
            <person name="Wilson-Rankin E.E."/>
            <person name="Purcell J."/>
            <person name="Lester P.J."/>
            <person name="Dearden P.K."/>
        </authorList>
    </citation>
    <scope>NUCLEOTIDE SEQUENCE</scope>
    <source>
        <strain evidence="2">Linc-1</strain>
    </source>
</reference>
<dbReference type="Pfam" id="PF10441">
    <property type="entry name" value="Urb2"/>
    <property type="match status" value="1"/>
</dbReference>